<dbReference type="GO" id="GO:0008270">
    <property type="term" value="F:zinc ion binding"/>
    <property type="evidence" value="ECO:0007669"/>
    <property type="project" value="UniProtKB-KW"/>
</dbReference>
<evidence type="ECO:0000256" key="3">
    <source>
        <dbReference type="ARBA" id="ARBA00022833"/>
    </source>
</evidence>
<evidence type="ECO:0000256" key="4">
    <source>
        <dbReference type="PROSITE-ProRule" id="PRU00834"/>
    </source>
</evidence>
<evidence type="ECO:0000313" key="6">
    <source>
        <dbReference type="EMBL" id="ODV91471.1"/>
    </source>
</evidence>
<reference evidence="7" key="1">
    <citation type="submission" date="2016-02" db="EMBL/GenBank/DDBJ databases">
        <title>Comparative genomics of biotechnologically important yeasts.</title>
        <authorList>
            <consortium name="DOE Joint Genome Institute"/>
            <person name="Riley R."/>
            <person name="Haridas S."/>
            <person name="Wolfe K.H."/>
            <person name="Lopes M.R."/>
            <person name="Hittinger C.T."/>
            <person name="Goker M."/>
            <person name="Salamov A."/>
            <person name="Wisecaver J."/>
            <person name="Long T.M."/>
            <person name="Aerts A.L."/>
            <person name="Barry K."/>
            <person name="Choi C."/>
            <person name="Clum A."/>
            <person name="Coughlan A.Y."/>
            <person name="Deshpande S."/>
            <person name="Douglass A.P."/>
            <person name="Hanson S.J."/>
            <person name="Klenk H.-P."/>
            <person name="Labutti K."/>
            <person name="Lapidus A."/>
            <person name="Lindquist E."/>
            <person name="Lipzen A."/>
            <person name="Meier-Kolthoff J.P."/>
            <person name="Ohm R.A."/>
            <person name="Otillar R.P."/>
            <person name="Pangilinan J."/>
            <person name="Peng Y."/>
            <person name="Rokas A."/>
            <person name="Rosa C.A."/>
            <person name="Scheuner C."/>
            <person name="Sibirny A.A."/>
            <person name="Slot J.C."/>
            <person name="Stielow J.B."/>
            <person name="Sun H."/>
            <person name="Kurtzman C.P."/>
            <person name="Blackwell M."/>
            <person name="Jeffries T.W."/>
            <person name="Grigoriev I.V."/>
        </authorList>
    </citation>
    <scope>NUCLEOTIDE SEQUENCE [LARGE SCALE GENOMIC DNA]</scope>
    <source>
        <strain evidence="7">NRRL Y-17796</strain>
    </source>
</reference>
<dbReference type="GO" id="GO:0005739">
    <property type="term" value="C:mitochondrion"/>
    <property type="evidence" value="ECO:0007669"/>
    <property type="project" value="TreeGrafter"/>
</dbReference>
<keyword evidence="2 4" id="KW-0863">Zinc-finger</keyword>
<dbReference type="OrthoDB" id="512667at2759"/>
<dbReference type="InterPro" id="IPR024158">
    <property type="entry name" value="Mt_import_TIM15"/>
</dbReference>
<dbReference type="PANTHER" id="PTHR20922:SF13">
    <property type="entry name" value="DNL-TYPE ZINC FINGER PROTEIN"/>
    <property type="match status" value="1"/>
</dbReference>
<dbReference type="GO" id="GO:0006457">
    <property type="term" value="P:protein folding"/>
    <property type="evidence" value="ECO:0007669"/>
    <property type="project" value="TreeGrafter"/>
</dbReference>
<keyword evidence="1" id="KW-0479">Metal-binding</keyword>
<accession>A0A1E4TI94</accession>
<dbReference type="PROSITE" id="PS51501">
    <property type="entry name" value="ZF_DNL"/>
    <property type="match status" value="1"/>
</dbReference>
<proteinExistence type="predicted"/>
<evidence type="ECO:0000313" key="7">
    <source>
        <dbReference type="Proteomes" id="UP000095023"/>
    </source>
</evidence>
<organism evidence="6 7">
    <name type="scientific">Tortispora caseinolytica NRRL Y-17796</name>
    <dbReference type="NCBI Taxonomy" id="767744"/>
    <lineage>
        <taxon>Eukaryota</taxon>
        <taxon>Fungi</taxon>
        <taxon>Dikarya</taxon>
        <taxon>Ascomycota</taxon>
        <taxon>Saccharomycotina</taxon>
        <taxon>Trigonopsidomycetes</taxon>
        <taxon>Trigonopsidales</taxon>
        <taxon>Trigonopsidaceae</taxon>
        <taxon>Tortispora</taxon>
    </lineage>
</organism>
<dbReference type="GO" id="GO:0030150">
    <property type="term" value="P:protein import into mitochondrial matrix"/>
    <property type="evidence" value="ECO:0007669"/>
    <property type="project" value="TreeGrafter"/>
</dbReference>
<feature type="domain" description="DNL-type" evidence="5">
    <location>
        <begin position="1"/>
        <end position="87"/>
    </location>
</feature>
<evidence type="ECO:0000256" key="2">
    <source>
        <dbReference type="ARBA" id="ARBA00022771"/>
    </source>
</evidence>
<dbReference type="GO" id="GO:0051087">
    <property type="term" value="F:protein-folding chaperone binding"/>
    <property type="evidence" value="ECO:0007669"/>
    <property type="project" value="TreeGrafter"/>
</dbReference>
<dbReference type="Proteomes" id="UP000095023">
    <property type="component" value="Unassembled WGS sequence"/>
</dbReference>
<dbReference type="AlphaFoldDB" id="A0A1E4TI94"/>
<dbReference type="GO" id="GO:0050821">
    <property type="term" value="P:protein stabilization"/>
    <property type="evidence" value="ECO:0007669"/>
    <property type="project" value="TreeGrafter"/>
</dbReference>
<dbReference type="InterPro" id="IPR007853">
    <property type="entry name" value="Znf_DNL-typ"/>
</dbReference>
<sequence length="87" mass="9936">MQPKYQLTMTCKPCSHRSSHEFSKQAYHHGTVLVKCPKCQNRHLIADHLGIFSDEPVTVEDILTGKSEKLRKGIQHAPEGDIEWLPE</sequence>
<dbReference type="EMBL" id="KV453841">
    <property type="protein sequence ID" value="ODV91471.1"/>
    <property type="molecule type" value="Genomic_DNA"/>
</dbReference>
<dbReference type="PANTHER" id="PTHR20922">
    <property type="entry name" value="DNL-TYPE ZINC FINGER PROTEIN"/>
    <property type="match status" value="1"/>
</dbReference>
<gene>
    <name evidence="6" type="ORF">CANCADRAFT_22309</name>
</gene>
<keyword evidence="7" id="KW-1185">Reference proteome</keyword>
<evidence type="ECO:0000256" key="1">
    <source>
        <dbReference type="ARBA" id="ARBA00022723"/>
    </source>
</evidence>
<dbReference type="Pfam" id="PF05180">
    <property type="entry name" value="zf-DNL"/>
    <property type="match status" value="1"/>
</dbReference>
<evidence type="ECO:0000259" key="5">
    <source>
        <dbReference type="PROSITE" id="PS51501"/>
    </source>
</evidence>
<name>A0A1E4TI94_9ASCO</name>
<keyword evidence="3" id="KW-0862">Zinc</keyword>
<protein>
    <recommendedName>
        <fullName evidence="5">DNL-type domain-containing protein</fullName>
    </recommendedName>
</protein>